<evidence type="ECO:0008006" key="5">
    <source>
        <dbReference type="Google" id="ProtNLM"/>
    </source>
</evidence>
<dbReference type="GO" id="GO:0005509">
    <property type="term" value="F:calcium ion binding"/>
    <property type="evidence" value="ECO:0007669"/>
    <property type="project" value="InterPro"/>
</dbReference>
<comment type="subcellular location">
    <subcellularLocation>
        <location evidence="1">Secreted</location>
    </subcellularLocation>
</comment>
<evidence type="ECO:0000256" key="2">
    <source>
        <dbReference type="ARBA" id="ARBA00022525"/>
    </source>
</evidence>
<dbReference type="InterPro" id="IPR001343">
    <property type="entry name" value="Hemolysn_Ca-bd"/>
</dbReference>
<dbReference type="RefSeq" id="WP_210800192.1">
    <property type="nucleotide sequence ID" value="NZ_JAGQDE010000002.1"/>
</dbReference>
<dbReference type="SUPFAM" id="SSF51120">
    <property type="entry name" value="beta-Roll"/>
    <property type="match status" value="4"/>
</dbReference>
<evidence type="ECO:0000313" key="4">
    <source>
        <dbReference type="Proteomes" id="UP000678374"/>
    </source>
</evidence>
<dbReference type="InterPro" id="IPR018511">
    <property type="entry name" value="Hemolysin-typ_Ca-bd_CS"/>
</dbReference>
<evidence type="ECO:0000313" key="3">
    <source>
        <dbReference type="EMBL" id="MBQ0957783.1"/>
    </source>
</evidence>
<name>A0A940YCQ0_9BURK</name>
<accession>A0A940YCQ0</accession>
<keyword evidence="2" id="KW-0964">Secreted</keyword>
<dbReference type="EMBL" id="JAGQDE010000002">
    <property type="protein sequence ID" value="MBQ0957783.1"/>
    <property type="molecule type" value="Genomic_DNA"/>
</dbReference>
<dbReference type="Gene3D" id="2.150.10.10">
    <property type="entry name" value="Serralysin-like metalloprotease, C-terminal"/>
    <property type="match status" value="2"/>
</dbReference>
<dbReference type="Gene3D" id="2.160.20.160">
    <property type="match status" value="3"/>
</dbReference>
<proteinExistence type="predicted"/>
<sequence>MRSIRFPWLTDDVGLFGANPLGPLDNVVGTEDDDFLGDTAGNDVVWGLGGNDTLLSSQGYDVLLGGSGDDEYMTTTASSVLIQDESGDDLAGLALANSDTGYTRLVVRDGAGDAIADLSWQSDRATIEAANAAGARFEFIRWTSGAWTLQHAVEGVEHFQITGSDTQDLLLARGSKGYAFDGRGGFDSFYADWSSASTDITWVNTPSLTQTVHGIQIAGVERLILRTGSGNDTIDNRGNGSSTDDLVTGAGHDWVAVDQGTVDTGSGDDTITQAWGSVDGGADSDTLHMGGIYNSDTGVTRLLAYDASHTLVGDLSYTSSRADIETALASATQFDFSSWWSGGWRTQLHTANIEHWTISGSQTADLIVARGNGDSYAGNGGFDSFYADWSGASSDISWVNTPASTQTINGISVSGFERLILRTGSGDDTIDNRGNGSGTDDLVTGAGNDWVALDQGTVDTGSGDDTISQAWGSVDGGADSDTLHMGGIYNSDTGVTRLLAYDASHTLVGDLSYTSSRADIETALASATQFDFSSWWSGGWRTQLHTANIEHWTISGSQTADLIVARGNGDSYAGNGGFDSFYADWSSASSDITWVNTPASTQTVNGISVAGFERLILRTGSGNDTIDNRGNGSSTDDLVTGAGHDWVAVDQGTVDTGSGDDTITQAWGSVDGGADSDTLHMGGIYNSDTGVTRLLAYDASHTLVGDLSYTSSRADIETALASATQFDFSSWWSGGWRTQLHTANIEHWTISGSQTADLIVARGNGDSYAGNGGFDSFYADWSSASTDITWVNTPASTQTVNGISVSGFERLILRTGSGNDTIDNRGNGSSTDDLVTGAGHDWVAVDQGTVDTGSGDDTITQAWGSVDGGADSDTLTIASLYNSDTGYTRLLAYDASGTLLGDLNHTSSRATIATALASATQFDFVSWWSSSWRTQLHAANIEQWSITGSATNDLIVARGESGDYLGGGGVDTFYADWSASSSAITLGSVGALTDVHWDGFERSLITGSAWGDQLDLAANTGSDDVLAGQGNDTISGIGAGDTVAGGTGDDVYRVTDSSAVLVELAGAGHDEVWSSVSFALGLNLETLRLLGSDAIDGIGNARDNLMIGNIGDNLLRGRVGNDLLLGEAGSDVLQGGVGADTLRGGADNDRLIGGAGVDRFVLEADATANGLDKLLDVQAGLGGDVVDLSAFFGPAGATALDGNPGGGTSLDALTLPLTLSGQHLFAVAGDFGSDGPSAKELATLLQGTRVDDGSHQAILVQDLLSGQGHLFFVEERADDGNTRLQAPELHEVALLTLDAGLPSTALWAENFRLTASGG</sequence>
<dbReference type="InterPro" id="IPR050557">
    <property type="entry name" value="RTX_toxin/Mannuronan_C5-epim"/>
</dbReference>
<dbReference type="GO" id="GO:0005576">
    <property type="term" value="C:extracellular region"/>
    <property type="evidence" value="ECO:0007669"/>
    <property type="project" value="UniProtKB-SubCell"/>
</dbReference>
<dbReference type="PROSITE" id="PS00330">
    <property type="entry name" value="HEMOLYSIN_CALCIUM"/>
    <property type="match status" value="3"/>
</dbReference>
<keyword evidence="4" id="KW-1185">Reference proteome</keyword>
<evidence type="ECO:0000256" key="1">
    <source>
        <dbReference type="ARBA" id="ARBA00004613"/>
    </source>
</evidence>
<dbReference type="Pfam" id="PF00353">
    <property type="entry name" value="HemolysinCabind"/>
    <property type="match status" value="3"/>
</dbReference>
<organism evidence="3 4">
    <name type="scientific">Ideonella aquatica</name>
    <dbReference type="NCBI Taxonomy" id="2824119"/>
    <lineage>
        <taxon>Bacteria</taxon>
        <taxon>Pseudomonadati</taxon>
        <taxon>Pseudomonadota</taxon>
        <taxon>Betaproteobacteria</taxon>
        <taxon>Burkholderiales</taxon>
        <taxon>Sphaerotilaceae</taxon>
        <taxon>Ideonella</taxon>
    </lineage>
</organism>
<protein>
    <recommendedName>
        <fullName evidence="5">Calcium-binding protein</fullName>
    </recommendedName>
</protein>
<dbReference type="Proteomes" id="UP000678374">
    <property type="component" value="Unassembled WGS sequence"/>
</dbReference>
<dbReference type="PANTHER" id="PTHR38340">
    <property type="entry name" value="S-LAYER PROTEIN"/>
    <property type="match status" value="1"/>
</dbReference>
<gene>
    <name evidence="3" type="ORF">KAK06_02325</name>
</gene>
<comment type="caution">
    <text evidence="3">The sequence shown here is derived from an EMBL/GenBank/DDBJ whole genome shotgun (WGS) entry which is preliminary data.</text>
</comment>
<dbReference type="InterPro" id="IPR011049">
    <property type="entry name" value="Serralysin-like_metalloprot_C"/>
</dbReference>
<reference evidence="3" key="1">
    <citation type="submission" date="2021-04" db="EMBL/GenBank/DDBJ databases">
        <title>The genome sequence of Ideonella sp. 4Y11.</title>
        <authorList>
            <person name="Liu Y."/>
        </authorList>
    </citation>
    <scope>NUCLEOTIDE SEQUENCE</scope>
    <source>
        <strain evidence="3">4Y11</strain>
    </source>
</reference>
<dbReference type="PANTHER" id="PTHR38340:SF1">
    <property type="entry name" value="S-LAYER PROTEIN"/>
    <property type="match status" value="1"/>
</dbReference>